<keyword evidence="6 12" id="KW-0862">Zinc</keyword>
<dbReference type="InterPro" id="IPR007308">
    <property type="entry name" value="Rtr1/RPAP2_dom"/>
</dbReference>
<keyword evidence="14" id="KW-1185">Reference proteome</keyword>
<keyword evidence="4 12" id="KW-0863">Zinc-finger</keyword>
<evidence type="ECO:0000256" key="10">
    <source>
        <dbReference type="ARBA" id="ARBA00048336"/>
    </source>
</evidence>
<dbReference type="InterPro" id="IPR038534">
    <property type="entry name" value="Rtr1/RPAP2_sf"/>
</dbReference>
<keyword evidence="3 12" id="KW-0479">Metal-binding</keyword>
<evidence type="ECO:0000256" key="1">
    <source>
        <dbReference type="ARBA" id="ARBA00004123"/>
    </source>
</evidence>
<evidence type="ECO:0000256" key="11">
    <source>
        <dbReference type="PROSITE-ProRule" id="PRU00812"/>
    </source>
</evidence>
<evidence type="ECO:0000259" key="13">
    <source>
        <dbReference type="PROSITE" id="PS51479"/>
    </source>
</evidence>
<evidence type="ECO:0000256" key="9">
    <source>
        <dbReference type="ARBA" id="ARBA00047761"/>
    </source>
</evidence>
<dbReference type="GO" id="GO:0008270">
    <property type="term" value="F:zinc ion binding"/>
    <property type="evidence" value="ECO:0007669"/>
    <property type="project" value="UniProtKB-KW"/>
</dbReference>
<reference evidence="15" key="1">
    <citation type="submission" date="2017-02" db="UniProtKB">
        <authorList>
            <consortium name="WormBaseParasite"/>
        </authorList>
    </citation>
    <scope>IDENTIFICATION</scope>
</reference>
<evidence type="ECO:0000313" key="15">
    <source>
        <dbReference type="WBParaSite" id="SPAL_0001655600.1"/>
    </source>
</evidence>
<dbReference type="WBParaSite" id="SPAL_0001655600.1">
    <property type="protein sequence ID" value="SPAL_0001655600.1"/>
    <property type="gene ID" value="SPAL_0001655600"/>
</dbReference>
<keyword evidence="8 12" id="KW-0539">Nucleus</keyword>
<feature type="domain" description="RTR1-type" evidence="13">
    <location>
        <begin position="56"/>
        <end position="140"/>
    </location>
</feature>
<evidence type="ECO:0000256" key="2">
    <source>
        <dbReference type="ARBA" id="ARBA00005676"/>
    </source>
</evidence>
<evidence type="ECO:0000256" key="8">
    <source>
        <dbReference type="ARBA" id="ARBA00023242"/>
    </source>
</evidence>
<keyword evidence="5 12" id="KW-0378">Hydrolase</keyword>
<dbReference type="InterPro" id="IPR039693">
    <property type="entry name" value="Rtr1/RPAP2"/>
</dbReference>
<protein>
    <recommendedName>
        <fullName evidence="12">RNA polymerase II subunit B1 CTD phosphatase RPAP2 homolog</fullName>
        <ecNumber evidence="12">3.1.3.16</ecNumber>
    </recommendedName>
</protein>
<comment type="catalytic activity">
    <reaction evidence="9 12">
        <text>O-phospho-L-seryl-[protein] + H2O = L-seryl-[protein] + phosphate</text>
        <dbReference type="Rhea" id="RHEA:20629"/>
        <dbReference type="Rhea" id="RHEA-COMP:9863"/>
        <dbReference type="Rhea" id="RHEA-COMP:11604"/>
        <dbReference type="ChEBI" id="CHEBI:15377"/>
        <dbReference type="ChEBI" id="CHEBI:29999"/>
        <dbReference type="ChEBI" id="CHEBI:43474"/>
        <dbReference type="ChEBI" id="CHEBI:83421"/>
        <dbReference type="EC" id="3.1.3.16"/>
    </reaction>
</comment>
<dbReference type="Gene3D" id="1.25.40.820">
    <property type="match status" value="1"/>
</dbReference>
<accession>A0A0N5CFC0</accession>
<keyword evidence="7 12" id="KW-0904">Protein phosphatase</keyword>
<dbReference type="STRING" id="174720.A0A0N5CFC0"/>
<dbReference type="EC" id="3.1.3.16" evidence="12"/>
<comment type="catalytic activity">
    <reaction evidence="10 12">
        <text>O-phospho-L-threonyl-[protein] + H2O = L-threonyl-[protein] + phosphate</text>
        <dbReference type="Rhea" id="RHEA:47004"/>
        <dbReference type="Rhea" id="RHEA-COMP:11060"/>
        <dbReference type="Rhea" id="RHEA-COMP:11605"/>
        <dbReference type="ChEBI" id="CHEBI:15377"/>
        <dbReference type="ChEBI" id="CHEBI:30013"/>
        <dbReference type="ChEBI" id="CHEBI:43474"/>
        <dbReference type="ChEBI" id="CHEBI:61977"/>
        <dbReference type="EC" id="3.1.3.16"/>
    </reaction>
</comment>
<evidence type="ECO:0000256" key="3">
    <source>
        <dbReference type="ARBA" id="ARBA00022723"/>
    </source>
</evidence>
<evidence type="ECO:0000256" key="6">
    <source>
        <dbReference type="ARBA" id="ARBA00022833"/>
    </source>
</evidence>
<sequence>MENLDIDEILNKLPLNVRESARKILEQKKEEKLLRDRVHKHVCNLIEPVKVDDVEKVLNDLDKVTWTNIIEERSISLLCGLPTCCNEIEKPKKQKYIIDFKESVIYGNDAEKLKFCSGVCWKSSDAIKSQLFDQPLWLRNQKIVKNYDLSGLSK</sequence>
<comment type="subcellular location">
    <subcellularLocation>
        <location evidence="1 12">Nucleus</location>
    </subcellularLocation>
</comment>
<evidence type="ECO:0000256" key="4">
    <source>
        <dbReference type="ARBA" id="ARBA00022771"/>
    </source>
</evidence>
<dbReference type="Pfam" id="PF04181">
    <property type="entry name" value="RPAP2_Rtr1"/>
    <property type="match status" value="1"/>
</dbReference>
<comment type="similarity">
    <text evidence="2 11 12">Belongs to the RPAP2 family.</text>
</comment>
<dbReference type="GO" id="GO:0005634">
    <property type="term" value="C:nucleus"/>
    <property type="evidence" value="ECO:0007669"/>
    <property type="project" value="UniProtKB-SubCell"/>
</dbReference>
<dbReference type="AlphaFoldDB" id="A0A0N5CFC0"/>
<evidence type="ECO:0000256" key="12">
    <source>
        <dbReference type="RuleBase" id="RU367080"/>
    </source>
</evidence>
<comment type="function">
    <text evidence="12">Putative RNA polymerase II subunit B1 C-terminal domain (CTD) phosphatase involved in RNA polymerase II transcription regulation.</text>
</comment>
<evidence type="ECO:0000256" key="5">
    <source>
        <dbReference type="ARBA" id="ARBA00022801"/>
    </source>
</evidence>
<proteinExistence type="inferred from homology"/>
<dbReference type="PROSITE" id="PS51479">
    <property type="entry name" value="ZF_RTR1"/>
    <property type="match status" value="1"/>
</dbReference>
<evidence type="ECO:0000256" key="7">
    <source>
        <dbReference type="ARBA" id="ARBA00022912"/>
    </source>
</evidence>
<name>A0A0N5CFC0_STREA</name>
<dbReference type="PANTHER" id="PTHR14732">
    <property type="entry name" value="RNA POLYMERASE II SUBUNIT B1 CTD PHOSPHATASE RPAP2-RELATED"/>
    <property type="match status" value="1"/>
</dbReference>
<dbReference type="GO" id="GO:0005737">
    <property type="term" value="C:cytoplasm"/>
    <property type="evidence" value="ECO:0007669"/>
    <property type="project" value="TreeGrafter"/>
</dbReference>
<organism evidence="14 15">
    <name type="scientific">Strongyloides papillosus</name>
    <name type="common">Intestinal threadworm</name>
    <dbReference type="NCBI Taxonomy" id="174720"/>
    <lineage>
        <taxon>Eukaryota</taxon>
        <taxon>Metazoa</taxon>
        <taxon>Ecdysozoa</taxon>
        <taxon>Nematoda</taxon>
        <taxon>Chromadorea</taxon>
        <taxon>Rhabditida</taxon>
        <taxon>Tylenchina</taxon>
        <taxon>Panagrolaimomorpha</taxon>
        <taxon>Strongyloidoidea</taxon>
        <taxon>Strongyloididae</taxon>
        <taxon>Strongyloides</taxon>
    </lineage>
</organism>
<dbReference type="Proteomes" id="UP000046392">
    <property type="component" value="Unplaced"/>
</dbReference>
<evidence type="ECO:0000313" key="14">
    <source>
        <dbReference type="Proteomes" id="UP000046392"/>
    </source>
</evidence>
<dbReference type="GO" id="GO:0043175">
    <property type="term" value="F:RNA polymerase core enzyme binding"/>
    <property type="evidence" value="ECO:0007669"/>
    <property type="project" value="UniProtKB-UniRule"/>
</dbReference>
<dbReference type="GO" id="GO:0008420">
    <property type="term" value="F:RNA polymerase II CTD heptapeptide repeat phosphatase activity"/>
    <property type="evidence" value="ECO:0007669"/>
    <property type="project" value="UniProtKB-UniRule"/>
</dbReference>
<dbReference type="PANTHER" id="PTHR14732:SF0">
    <property type="entry name" value="RNA POLYMERASE II SUBUNIT B1 CTD PHOSPHATASE RPAP2-RELATED"/>
    <property type="match status" value="1"/>
</dbReference>